<keyword evidence="1" id="KW-0812">Transmembrane</keyword>
<sequence>MRKVLAAVFFVMIILSSVPLANAKIEPYVYKPTVPDTAFSVLALYETGDYAKVLEGCEWLMMLRTPFDSWGFAYGEDHEAKYTAMAILALIRGERIASGRYNTTINSAAYWLIYKQNPDGSWQDYTDTALALIALREFLNSGYLNEKLPGFRKQVQEAIDRAQGWLMAAQPKNDVERVFGYMALGKKEDLKKMEVDGELAAYRAFALAYMGERIELTEDFQSTVAIAMALYATGSEKYREELLKKEHFGFWGVLHYRVLDLLSASKISGFEDLKPIACPYIDKITPNDDWEKVILADYYIACGKKPELPTNYSALLPWQIAEVARVKALLSEDYEDAVSYLLKISKDGIWKDFYNTEYVVWVLKNLGVNYDYARSLEYLQENLTWMLETKDSKTGNPIYYNTPTYYFAYAAIVFKEFGLERPLNESLSILAERQYPNGGWPYTQGSVVGLTSTTRVLWALQEAGLTDTPMYEKGVQFLRTILYVDIPEPEESGNAVKLANATFLLVRNGLYIGNSTNSADVSSLDGYVVIYPSQSPLMINAYEVNGFIASEPAPSKRMAYIYIIAGAVLITLAVVVSRSWKKRNKR</sequence>
<dbReference type="EMBL" id="CP000855">
    <property type="protein sequence ID" value="ACJ16846.1"/>
    <property type="molecule type" value="Genomic_DNA"/>
</dbReference>
<keyword evidence="3" id="KW-1185">Reference proteome</keyword>
<dbReference type="KEGG" id="ton:TON_1356"/>
<reference evidence="2 3" key="1">
    <citation type="journal article" date="2008" name="J. Bacteriol.">
        <title>The complete genome sequence of Thermococcus onnurineus NA1 reveals a mixed heterotrophic and carboxydotrophic metabolism.</title>
        <authorList>
            <person name="Lee H.S."/>
            <person name="Kang S.G."/>
            <person name="Bae S.S."/>
            <person name="Lim J.K."/>
            <person name="Cho Y."/>
            <person name="Kim Y.J."/>
            <person name="Jeon J.H."/>
            <person name="Cha S.S."/>
            <person name="Kwon K.K."/>
            <person name="Kim H.T."/>
            <person name="Park C.J."/>
            <person name="Lee H.W."/>
            <person name="Kim S.I."/>
            <person name="Chun J."/>
            <person name="Colwell R.R."/>
            <person name="Kim S.J."/>
            <person name="Lee J.H."/>
        </authorList>
    </citation>
    <scope>NUCLEOTIDE SEQUENCE [LARGE SCALE GENOMIC DNA]</scope>
    <source>
        <strain evidence="2 3">NA1</strain>
    </source>
</reference>
<organism evidence="2 3">
    <name type="scientific">Thermococcus onnurineus (strain NA1)</name>
    <dbReference type="NCBI Taxonomy" id="523850"/>
    <lineage>
        <taxon>Archaea</taxon>
        <taxon>Methanobacteriati</taxon>
        <taxon>Methanobacteriota</taxon>
        <taxon>Thermococci</taxon>
        <taxon>Thermococcales</taxon>
        <taxon>Thermococcaceae</taxon>
        <taxon>Thermococcus</taxon>
    </lineage>
</organism>
<dbReference type="Gene3D" id="1.50.10.20">
    <property type="match status" value="2"/>
</dbReference>
<dbReference type="RefSeq" id="WP_012572318.1">
    <property type="nucleotide sequence ID" value="NC_011529.1"/>
</dbReference>
<name>B6YXN3_THEON</name>
<keyword evidence="1" id="KW-1133">Transmembrane helix</keyword>
<gene>
    <name evidence="2" type="ordered locus">TON_1356</name>
</gene>
<dbReference type="InterPro" id="IPR008930">
    <property type="entry name" value="Terpenoid_cyclase/PrenylTrfase"/>
</dbReference>
<keyword evidence="1" id="KW-0472">Membrane</keyword>
<accession>B6YXN3</accession>
<dbReference type="OrthoDB" id="97379at2157"/>
<dbReference type="Proteomes" id="UP000002727">
    <property type="component" value="Chromosome"/>
</dbReference>
<dbReference type="AlphaFoldDB" id="B6YXN3"/>
<dbReference type="HOGENOM" id="CLU_469809_0_0_2"/>
<dbReference type="SUPFAM" id="SSF48239">
    <property type="entry name" value="Terpenoid cyclases/Protein prenyltransferases"/>
    <property type="match status" value="1"/>
</dbReference>
<protein>
    <submittedName>
        <fullName evidence="2">Hypothetical membrane protein, conserved</fullName>
    </submittedName>
</protein>
<dbReference type="PATRIC" id="fig|523850.10.peg.1365"/>
<proteinExistence type="predicted"/>
<evidence type="ECO:0000256" key="1">
    <source>
        <dbReference type="SAM" id="Phobius"/>
    </source>
</evidence>
<dbReference type="GeneID" id="7018385"/>
<evidence type="ECO:0000313" key="3">
    <source>
        <dbReference type="Proteomes" id="UP000002727"/>
    </source>
</evidence>
<dbReference type="eggNOG" id="arCOG07147">
    <property type="taxonomic scope" value="Archaea"/>
</dbReference>
<dbReference type="CDD" id="cd00688">
    <property type="entry name" value="ISOPREN_C2_like"/>
    <property type="match status" value="1"/>
</dbReference>
<evidence type="ECO:0000313" key="2">
    <source>
        <dbReference type="EMBL" id="ACJ16846.1"/>
    </source>
</evidence>
<feature type="transmembrane region" description="Helical" evidence="1">
    <location>
        <begin position="559"/>
        <end position="580"/>
    </location>
</feature>